<reference evidence="8" key="1">
    <citation type="submission" date="2020-10" db="EMBL/GenBank/DDBJ databases">
        <authorList>
            <person name="Gilroy R."/>
        </authorList>
    </citation>
    <scope>NUCLEOTIDE SEQUENCE</scope>
    <source>
        <strain evidence="8">CHK176-6737</strain>
    </source>
</reference>
<dbReference type="EMBL" id="DVNM01000035">
    <property type="protein sequence ID" value="HIU69596.1"/>
    <property type="molecule type" value="Genomic_DNA"/>
</dbReference>
<feature type="domain" description="ABC-2 type transporter transmembrane" evidence="7">
    <location>
        <begin position="26"/>
        <end position="387"/>
    </location>
</feature>
<dbReference type="GO" id="GO:0005886">
    <property type="term" value="C:plasma membrane"/>
    <property type="evidence" value="ECO:0007669"/>
    <property type="project" value="UniProtKB-SubCell"/>
</dbReference>
<reference evidence="8" key="2">
    <citation type="journal article" date="2021" name="PeerJ">
        <title>Extensive microbial diversity within the chicken gut microbiome revealed by metagenomics and culture.</title>
        <authorList>
            <person name="Gilroy R."/>
            <person name="Ravi A."/>
            <person name="Getino M."/>
            <person name="Pursley I."/>
            <person name="Horton D.L."/>
            <person name="Alikhan N.F."/>
            <person name="Baker D."/>
            <person name="Gharbi K."/>
            <person name="Hall N."/>
            <person name="Watson M."/>
            <person name="Adriaenssens E.M."/>
            <person name="Foster-Nyarko E."/>
            <person name="Jarju S."/>
            <person name="Secka A."/>
            <person name="Antonio M."/>
            <person name="Oren A."/>
            <person name="Chaudhuri R.R."/>
            <person name="La Ragione R."/>
            <person name="Hildebrand F."/>
            <person name="Pallen M.J."/>
        </authorList>
    </citation>
    <scope>NUCLEOTIDE SEQUENCE</scope>
    <source>
        <strain evidence="8">CHK176-6737</strain>
    </source>
</reference>
<evidence type="ECO:0000259" key="7">
    <source>
        <dbReference type="Pfam" id="PF12698"/>
    </source>
</evidence>
<evidence type="ECO:0000256" key="3">
    <source>
        <dbReference type="ARBA" id="ARBA00022692"/>
    </source>
</evidence>
<dbReference type="PANTHER" id="PTHR30294">
    <property type="entry name" value="MEMBRANE COMPONENT OF ABC TRANSPORTER YHHJ-RELATED"/>
    <property type="match status" value="1"/>
</dbReference>
<dbReference type="Proteomes" id="UP000824125">
    <property type="component" value="Unassembled WGS sequence"/>
</dbReference>
<protein>
    <submittedName>
        <fullName evidence="8">ABC transporter permease</fullName>
    </submittedName>
</protein>
<dbReference type="PANTHER" id="PTHR30294:SF29">
    <property type="entry name" value="MULTIDRUG ABC TRANSPORTER PERMEASE YBHS-RELATED"/>
    <property type="match status" value="1"/>
</dbReference>
<feature type="transmembrane region" description="Helical" evidence="6">
    <location>
        <begin position="227"/>
        <end position="256"/>
    </location>
</feature>
<feature type="transmembrane region" description="Helical" evidence="6">
    <location>
        <begin position="20"/>
        <end position="38"/>
    </location>
</feature>
<name>A0A9D1MUY9_9FIRM</name>
<comment type="subcellular location">
    <subcellularLocation>
        <location evidence="1">Cell membrane</location>
        <topology evidence="1">Multi-pass membrane protein</topology>
    </subcellularLocation>
</comment>
<dbReference type="InterPro" id="IPR013525">
    <property type="entry name" value="ABC2_TM"/>
</dbReference>
<feature type="transmembrane region" description="Helical" evidence="6">
    <location>
        <begin position="276"/>
        <end position="298"/>
    </location>
</feature>
<evidence type="ECO:0000256" key="6">
    <source>
        <dbReference type="SAM" id="Phobius"/>
    </source>
</evidence>
<evidence type="ECO:0000313" key="9">
    <source>
        <dbReference type="Proteomes" id="UP000824125"/>
    </source>
</evidence>
<dbReference type="AlphaFoldDB" id="A0A9D1MUY9"/>
<keyword evidence="5 6" id="KW-0472">Membrane</keyword>
<feature type="transmembrane region" description="Helical" evidence="6">
    <location>
        <begin position="368"/>
        <end position="390"/>
    </location>
</feature>
<comment type="caution">
    <text evidence="8">The sequence shown here is derived from an EMBL/GenBank/DDBJ whole genome shotgun (WGS) entry which is preliminary data.</text>
</comment>
<dbReference type="GO" id="GO:0140359">
    <property type="term" value="F:ABC-type transporter activity"/>
    <property type="evidence" value="ECO:0007669"/>
    <property type="project" value="InterPro"/>
</dbReference>
<evidence type="ECO:0000256" key="1">
    <source>
        <dbReference type="ARBA" id="ARBA00004651"/>
    </source>
</evidence>
<proteinExistence type="predicted"/>
<evidence type="ECO:0000313" key="8">
    <source>
        <dbReference type="EMBL" id="HIU69596.1"/>
    </source>
</evidence>
<evidence type="ECO:0000256" key="5">
    <source>
        <dbReference type="ARBA" id="ARBA00023136"/>
    </source>
</evidence>
<keyword evidence="2" id="KW-1003">Cell membrane</keyword>
<dbReference type="InterPro" id="IPR051449">
    <property type="entry name" value="ABC-2_transporter_component"/>
</dbReference>
<sequence>MRQFGTILKFELKYYFKNKAFVGITVFLIVAIAAVMFFPRIAAAVQTDSTSTGTQEKTVMLVAAKDDATAASVQAAFAAAFADYDVQTTAADTQALKSAVTSGDAECAFYIESPMQYTYYVNNLSMYDAKTATADSVLQNLYRLQAMQTGGLSADTAQQILTAEIAHTTESLGKDQTQNFFYTYIMIFALYMLIMMYGQMVATNVATEKSSRAMELLITSAKPTSMMFGKVIASCMAGLFQLAAVFGCAFVCYNANKAYWGGDSVAQSLFAIPGDLLAYMLIFFVLGFFIYAFLYGAIGSTASKLEDINTSVMPLTLLFVAAFVVVITAMFGDSVDSTLMKVCSFVPFTSPIAMFTRIAMSTVPVYEIWISIAILVASVIGIGVLSAKIYRVGVLLYGTPPKISAIIKAVKNSK</sequence>
<keyword evidence="4 6" id="KW-1133">Transmembrane helix</keyword>
<evidence type="ECO:0000256" key="4">
    <source>
        <dbReference type="ARBA" id="ARBA00022989"/>
    </source>
</evidence>
<organism evidence="8 9">
    <name type="scientific">Candidatus Scybalenecus merdavium</name>
    <dbReference type="NCBI Taxonomy" id="2840939"/>
    <lineage>
        <taxon>Bacteria</taxon>
        <taxon>Bacillati</taxon>
        <taxon>Bacillota</taxon>
        <taxon>Clostridia</taxon>
        <taxon>Eubacteriales</taxon>
        <taxon>Oscillospiraceae</taxon>
        <taxon>Oscillospiraceae incertae sedis</taxon>
        <taxon>Candidatus Scybalenecus</taxon>
    </lineage>
</organism>
<keyword evidence="3 6" id="KW-0812">Transmembrane</keyword>
<accession>A0A9D1MUY9</accession>
<feature type="transmembrane region" description="Helical" evidence="6">
    <location>
        <begin position="310"/>
        <end position="332"/>
    </location>
</feature>
<gene>
    <name evidence="8" type="ORF">IAD23_06530</name>
</gene>
<dbReference type="Pfam" id="PF12698">
    <property type="entry name" value="ABC2_membrane_3"/>
    <property type="match status" value="1"/>
</dbReference>
<evidence type="ECO:0000256" key="2">
    <source>
        <dbReference type="ARBA" id="ARBA00022475"/>
    </source>
</evidence>
<feature type="transmembrane region" description="Helical" evidence="6">
    <location>
        <begin position="181"/>
        <end position="206"/>
    </location>
</feature>